<dbReference type="InterPro" id="IPR018060">
    <property type="entry name" value="HTH_AraC"/>
</dbReference>
<dbReference type="InterPro" id="IPR032783">
    <property type="entry name" value="AraC_lig"/>
</dbReference>
<evidence type="ECO:0000259" key="4">
    <source>
        <dbReference type="PROSITE" id="PS01124"/>
    </source>
</evidence>
<organism evidence="5 6">
    <name type="scientific">Trinickia caryophylli</name>
    <name type="common">Paraburkholderia caryophylli</name>
    <dbReference type="NCBI Taxonomy" id="28094"/>
    <lineage>
        <taxon>Bacteria</taxon>
        <taxon>Pseudomonadati</taxon>
        <taxon>Pseudomonadota</taxon>
        <taxon>Betaproteobacteria</taxon>
        <taxon>Burkholderiales</taxon>
        <taxon>Burkholderiaceae</taxon>
        <taxon>Trinickia</taxon>
    </lineage>
</organism>
<dbReference type="STRING" id="28094.SAMN06295900_102239"/>
<dbReference type="Pfam" id="PF12852">
    <property type="entry name" value="Cupin_6"/>
    <property type="match status" value="1"/>
</dbReference>
<proteinExistence type="predicted"/>
<dbReference type="AlphaFoldDB" id="A0A1X7D0X5"/>
<accession>A0A1X7D0X5</accession>
<evidence type="ECO:0000313" key="5">
    <source>
        <dbReference type="EMBL" id="SMF06645.1"/>
    </source>
</evidence>
<dbReference type="Gene3D" id="1.10.10.60">
    <property type="entry name" value="Homeodomain-like"/>
    <property type="match status" value="1"/>
</dbReference>
<keyword evidence="1" id="KW-0805">Transcription regulation</keyword>
<dbReference type="PROSITE" id="PS01124">
    <property type="entry name" value="HTH_ARAC_FAMILY_2"/>
    <property type="match status" value="1"/>
</dbReference>
<evidence type="ECO:0000313" key="6">
    <source>
        <dbReference type="Proteomes" id="UP000192911"/>
    </source>
</evidence>
<keyword evidence="2" id="KW-0238">DNA-binding</keyword>
<sequence length="295" mass="31424">MANETAPLTTCPHFPILQETICLNIMIESPESTSESPKQDRLSAFFRAFSFSVTPASSFDAVNEHADVTLGVLASRDRADRLVLEAGPSPGPLPPGRVVAAVHVSFGGALNPLLGALPRRLSVPLDEDDALRALADVLVAEARESRCGRQTALARLSEVIVLMILRRAIDAGATGPGLLAGLSHPALHRALAAMHDAPGRAWRMEDLAALAGLSRSRFMALFRETVGTTPSAYLTAWRLVLAHRALTDGERVKAVAKRVGFGSASAFSRAYSRRFGHAPALARPQAAQNLPFVAN</sequence>
<dbReference type="InterPro" id="IPR018062">
    <property type="entry name" value="HTH_AraC-typ_CS"/>
</dbReference>
<gene>
    <name evidence="5" type="ORF">SAMN06295900_102239</name>
</gene>
<dbReference type="SUPFAM" id="SSF46689">
    <property type="entry name" value="Homeodomain-like"/>
    <property type="match status" value="2"/>
</dbReference>
<dbReference type="InterPro" id="IPR009057">
    <property type="entry name" value="Homeodomain-like_sf"/>
</dbReference>
<dbReference type="Pfam" id="PF12833">
    <property type="entry name" value="HTH_18"/>
    <property type="match status" value="1"/>
</dbReference>
<dbReference type="InterPro" id="IPR050204">
    <property type="entry name" value="AraC_XylS_family_regulators"/>
</dbReference>
<dbReference type="EMBL" id="FXAH01000002">
    <property type="protein sequence ID" value="SMF06645.1"/>
    <property type="molecule type" value="Genomic_DNA"/>
</dbReference>
<evidence type="ECO:0000256" key="3">
    <source>
        <dbReference type="ARBA" id="ARBA00023163"/>
    </source>
</evidence>
<feature type="domain" description="HTH araC/xylS-type" evidence="4">
    <location>
        <begin position="188"/>
        <end position="285"/>
    </location>
</feature>
<dbReference type="PANTHER" id="PTHR46796">
    <property type="entry name" value="HTH-TYPE TRANSCRIPTIONAL ACTIVATOR RHAS-RELATED"/>
    <property type="match status" value="1"/>
</dbReference>
<dbReference type="GO" id="GO:0003700">
    <property type="term" value="F:DNA-binding transcription factor activity"/>
    <property type="evidence" value="ECO:0007669"/>
    <property type="project" value="InterPro"/>
</dbReference>
<keyword evidence="3" id="KW-0804">Transcription</keyword>
<dbReference type="GO" id="GO:0043565">
    <property type="term" value="F:sequence-specific DNA binding"/>
    <property type="evidence" value="ECO:0007669"/>
    <property type="project" value="InterPro"/>
</dbReference>
<evidence type="ECO:0000256" key="2">
    <source>
        <dbReference type="ARBA" id="ARBA00023125"/>
    </source>
</evidence>
<evidence type="ECO:0000256" key="1">
    <source>
        <dbReference type="ARBA" id="ARBA00023015"/>
    </source>
</evidence>
<name>A0A1X7D0X5_TRICW</name>
<dbReference type="PROSITE" id="PS00041">
    <property type="entry name" value="HTH_ARAC_FAMILY_1"/>
    <property type="match status" value="1"/>
</dbReference>
<dbReference type="SMART" id="SM00342">
    <property type="entry name" value="HTH_ARAC"/>
    <property type="match status" value="1"/>
</dbReference>
<reference evidence="6" key="1">
    <citation type="submission" date="2017-04" db="EMBL/GenBank/DDBJ databases">
        <authorList>
            <person name="Varghese N."/>
            <person name="Submissions S."/>
        </authorList>
    </citation>
    <scope>NUCLEOTIDE SEQUENCE [LARGE SCALE GENOMIC DNA]</scope>
    <source>
        <strain evidence="6">Ballard 720</strain>
    </source>
</reference>
<protein>
    <submittedName>
        <fullName evidence="5">Transcriptional regulator, AraC family</fullName>
    </submittedName>
</protein>
<keyword evidence="6" id="KW-1185">Reference proteome</keyword>
<dbReference type="PANTHER" id="PTHR46796:SF7">
    <property type="entry name" value="ARAC FAMILY TRANSCRIPTIONAL REGULATOR"/>
    <property type="match status" value="1"/>
</dbReference>
<dbReference type="Proteomes" id="UP000192911">
    <property type="component" value="Unassembled WGS sequence"/>
</dbReference>